<evidence type="ECO:0000313" key="2">
    <source>
        <dbReference type="EMBL" id="ABG93488.1"/>
    </source>
</evidence>
<dbReference type="PANTHER" id="PTHR13696">
    <property type="entry name" value="P-LOOP CONTAINING NUCLEOSIDE TRIPHOSPHATE HYDROLASE"/>
    <property type="match status" value="1"/>
</dbReference>
<proteinExistence type="predicted"/>
<dbReference type="PATRIC" id="fig|101510.16.peg.1696"/>
<dbReference type="Proteomes" id="UP000008710">
    <property type="component" value="Chromosome"/>
</dbReference>
<evidence type="ECO:0000313" key="3">
    <source>
        <dbReference type="Proteomes" id="UP000008710"/>
    </source>
</evidence>
<dbReference type="SUPFAM" id="SSF52540">
    <property type="entry name" value="P-loop containing nucleoside triphosphate hydrolases"/>
    <property type="match status" value="1"/>
</dbReference>
<dbReference type="OrthoDB" id="9777757at2"/>
<dbReference type="KEGG" id="rha:RHA1_ro01675"/>
<dbReference type="InterPro" id="IPR025669">
    <property type="entry name" value="AAA_dom"/>
</dbReference>
<dbReference type="Gene3D" id="3.40.50.300">
    <property type="entry name" value="P-loop containing nucleotide triphosphate hydrolases"/>
    <property type="match status" value="1"/>
</dbReference>
<dbReference type="EMBL" id="CP000431">
    <property type="protein sequence ID" value="ABG93488.1"/>
    <property type="molecule type" value="Genomic_DNA"/>
</dbReference>
<dbReference type="AlphaFoldDB" id="Q0SG48"/>
<organism evidence="2 3">
    <name type="scientific">Rhodococcus jostii (strain RHA1)</name>
    <dbReference type="NCBI Taxonomy" id="101510"/>
    <lineage>
        <taxon>Bacteria</taxon>
        <taxon>Bacillati</taxon>
        <taxon>Actinomycetota</taxon>
        <taxon>Actinomycetes</taxon>
        <taxon>Mycobacteriales</taxon>
        <taxon>Nocardiaceae</taxon>
        <taxon>Rhodococcus</taxon>
    </lineage>
</organism>
<protein>
    <submittedName>
        <fullName evidence="2">Possible ATPases involved in chromosome partitioning</fullName>
    </submittedName>
</protein>
<dbReference type="eggNOG" id="COG1192">
    <property type="taxonomic scope" value="Bacteria"/>
</dbReference>
<reference evidence="3" key="1">
    <citation type="journal article" date="2006" name="Proc. Natl. Acad. Sci. U.S.A.">
        <title>The complete genome of Rhodococcus sp. RHA1 provides insights into a catabolic powerhouse.</title>
        <authorList>
            <person name="McLeod M.P."/>
            <person name="Warren R.L."/>
            <person name="Hsiao W.W.L."/>
            <person name="Araki N."/>
            <person name="Myhre M."/>
            <person name="Fernandes C."/>
            <person name="Miyazawa D."/>
            <person name="Wong W."/>
            <person name="Lillquist A.L."/>
            <person name="Wang D."/>
            <person name="Dosanjh M."/>
            <person name="Hara H."/>
            <person name="Petrescu A."/>
            <person name="Morin R.D."/>
            <person name="Yang G."/>
            <person name="Stott J.M."/>
            <person name="Schein J.E."/>
            <person name="Shin H."/>
            <person name="Smailus D."/>
            <person name="Siddiqui A.S."/>
            <person name="Marra M.A."/>
            <person name="Jones S.J.M."/>
            <person name="Holt R."/>
            <person name="Brinkman F.S.L."/>
            <person name="Miyauchi K."/>
            <person name="Fukuda M."/>
            <person name="Davies J.E."/>
            <person name="Mohn W.W."/>
            <person name="Eltis L.D."/>
        </authorList>
    </citation>
    <scope>NUCLEOTIDE SEQUENCE [LARGE SCALE GENOMIC DNA]</scope>
    <source>
        <strain evidence="3">RHA1</strain>
    </source>
</reference>
<accession>Q0SG48</accession>
<dbReference type="PANTHER" id="PTHR13696:SF52">
    <property type="entry name" value="PARA FAMILY PROTEIN CT_582"/>
    <property type="match status" value="1"/>
</dbReference>
<evidence type="ECO:0000259" key="1">
    <source>
        <dbReference type="Pfam" id="PF13614"/>
    </source>
</evidence>
<name>Q0SG48_RHOJR</name>
<gene>
    <name evidence="2" type="ordered locus">RHA1_ro01675</name>
</gene>
<dbReference type="HOGENOM" id="CLU_037612_4_0_11"/>
<dbReference type="Pfam" id="PF13614">
    <property type="entry name" value="AAA_31"/>
    <property type="match status" value="1"/>
</dbReference>
<sequence length="287" mass="31268">MTHVVATINLKGGVGKTTTTAALGEMLSGEFGQRVLLIDLDPQTNLTMMMIGESRWGELDSQSLTLAALFEGAMSAGGSAFEFDVSSIIQRAVSPLRKVRTVDLLPSSLKMIGLQERIAGAGFVSNDSTGILLRALKPVIDQYDYVLIDCPPNLETITLNGLRCADAYIIPTIPDVMSTYGIGPVQERIAQFGERWGRPIVELGVVITKYRKASPVHRNTVDDLNRRRDITMVFPSLIPEANQIAAAAEYADFGTLRQKYGAEGQFTALRDLAQDFMATAKVRLGWA</sequence>
<dbReference type="InterPro" id="IPR027417">
    <property type="entry name" value="P-loop_NTPase"/>
</dbReference>
<dbReference type="RefSeq" id="WP_011594617.1">
    <property type="nucleotide sequence ID" value="NC_008268.1"/>
</dbReference>
<dbReference type="InterPro" id="IPR050678">
    <property type="entry name" value="DNA_Partitioning_ATPase"/>
</dbReference>
<dbReference type="CDD" id="cd02042">
    <property type="entry name" value="ParAB_family"/>
    <property type="match status" value="1"/>
</dbReference>
<feature type="domain" description="AAA" evidence="1">
    <location>
        <begin position="3"/>
        <end position="194"/>
    </location>
</feature>